<dbReference type="PANTHER" id="PTHR48106:SF13">
    <property type="entry name" value="QUINONE OXIDOREDUCTASE-RELATED"/>
    <property type="match status" value="1"/>
</dbReference>
<evidence type="ECO:0000313" key="5">
    <source>
        <dbReference type="Proteomes" id="UP000242875"/>
    </source>
</evidence>
<dbReference type="Pfam" id="PF08240">
    <property type="entry name" value="ADH_N"/>
    <property type="match status" value="1"/>
</dbReference>
<dbReference type="AlphaFoldDB" id="A0A261Y302"/>
<feature type="domain" description="Enoyl reductase (ER)" evidence="3">
    <location>
        <begin position="13"/>
        <end position="324"/>
    </location>
</feature>
<dbReference type="SUPFAM" id="SSF50129">
    <property type="entry name" value="GroES-like"/>
    <property type="match status" value="1"/>
</dbReference>
<dbReference type="Pfam" id="PF00107">
    <property type="entry name" value="ADH_zinc_N"/>
    <property type="match status" value="1"/>
</dbReference>
<evidence type="ECO:0000313" key="4">
    <source>
        <dbReference type="EMBL" id="OZJ04948.1"/>
    </source>
</evidence>
<protein>
    <recommendedName>
        <fullName evidence="3">Enoyl reductase (ER) domain-containing protein</fullName>
    </recommendedName>
</protein>
<dbReference type="GO" id="GO:0005829">
    <property type="term" value="C:cytosol"/>
    <property type="evidence" value="ECO:0007669"/>
    <property type="project" value="TreeGrafter"/>
</dbReference>
<dbReference type="EMBL" id="MVBO01000025">
    <property type="protein sequence ID" value="OZJ04948.1"/>
    <property type="molecule type" value="Genomic_DNA"/>
</dbReference>
<keyword evidence="1" id="KW-0521">NADP</keyword>
<dbReference type="PANTHER" id="PTHR48106">
    <property type="entry name" value="QUINONE OXIDOREDUCTASE PIG3-RELATED"/>
    <property type="match status" value="1"/>
</dbReference>
<dbReference type="InterPro" id="IPR013154">
    <property type="entry name" value="ADH-like_N"/>
</dbReference>
<sequence>MTTGKVALLNGPGDESAFVIEEVPIPSPGKGQVVVRIQYAGVNFMDTQVRSGETKVMPFPLVVGYESAGIVHSVGEGVTGFAVGDKVMSYAWGAYAEYLLADAQRVIKLDAISPKMAASTMINGCTAQYLITQGFPVRHGQVIVVNTAAGGTGGWISQMAHHAGAIIIGTVSSQDKVETAKKLRVDHVIVTHRTEFDGLKAKVAELTNRQGVEVVFDAVGGSMLDVNLALLKPGGTIVNYGKLGGNFELEEAQKVAEQAGKIYKRDGLMGLNSTETLMTLMKPVINLINSGKAVVNIYKQYPLEQVGQAHKDLTSRSTMGKLLLCML</sequence>
<dbReference type="SUPFAM" id="SSF51735">
    <property type="entry name" value="NAD(P)-binding Rossmann-fold domains"/>
    <property type="match status" value="1"/>
</dbReference>
<keyword evidence="5" id="KW-1185">Reference proteome</keyword>
<dbReference type="InterPro" id="IPR036291">
    <property type="entry name" value="NAD(P)-bd_dom_sf"/>
</dbReference>
<dbReference type="InterPro" id="IPR013149">
    <property type="entry name" value="ADH-like_C"/>
</dbReference>
<dbReference type="InterPro" id="IPR011032">
    <property type="entry name" value="GroES-like_sf"/>
</dbReference>
<dbReference type="SMART" id="SM00829">
    <property type="entry name" value="PKS_ER"/>
    <property type="match status" value="1"/>
</dbReference>
<dbReference type="GO" id="GO:0035925">
    <property type="term" value="F:mRNA 3'-UTR AU-rich region binding"/>
    <property type="evidence" value="ECO:0007669"/>
    <property type="project" value="TreeGrafter"/>
</dbReference>
<accession>A0A261Y302</accession>
<reference evidence="4 5" key="1">
    <citation type="journal article" date="2017" name="Mycologia">
        <title>Bifiguratus adelaidae, gen. et sp. nov., a new member of Mucoromycotina in endophytic and soil-dwelling habitats.</title>
        <authorList>
            <person name="Torres-Cruz T.J."/>
            <person name="Billingsley Tobias T.L."/>
            <person name="Almatruk M."/>
            <person name="Hesse C."/>
            <person name="Kuske C.R."/>
            <person name="Desiro A."/>
            <person name="Benucci G.M."/>
            <person name="Bonito G."/>
            <person name="Stajich J.E."/>
            <person name="Dunlap C."/>
            <person name="Arnold A.E."/>
            <person name="Porras-Alfaro A."/>
        </authorList>
    </citation>
    <scope>NUCLEOTIDE SEQUENCE [LARGE SCALE GENOMIC DNA]</scope>
    <source>
        <strain evidence="4 5">AZ0501</strain>
    </source>
</reference>
<evidence type="ECO:0000256" key="1">
    <source>
        <dbReference type="ARBA" id="ARBA00022857"/>
    </source>
</evidence>
<dbReference type="GO" id="GO:0070402">
    <property type="term" value="F:NADPH binding"/>
    <property type="evidence" value="ECO:0007669"/>
    <property type="project" value="TreeGrafter"/>
</dbReference>
<keyword evidence="2" id="KW-0560">Oxidoreductase</keyword>
<dbReference type="GO" id="GO:0003960">
    <property type="term" value="F:quinone reductase (NADPH) activity"/>
    <property type="evidence" value="ECO:0007669"/>
    <property type="project" value="TreeGrafter"/>
</dbReference>
<dbReference type="Gene3D" id="3.40.50.720">
    <property type="entry name" value="NAD(P)-binding Rossmann-like Domain"/>
    <property type="match status" value="1"/>
</dbReference>
<evidence type="ECO:0000259" key="3">
    <source>
        <dbReference type="SMART" id="SM00829"/>
    </source>
</evidence>
<comment type="caution">
    <text evidence="4">The sequence shown here is derived from an EMBL/GenBank/DDBJ whole genome shotgun (WGS) entry which is preliminary data.</text>
</comment>
<dbReference type="Gene3D" id="3.90.180.10">
    <property type="entry name" value="Medium-chain alcohol dehydrogenases, catalytic domain"/>
    <property type="match status" value="1"/>
</dbReference>
<evidence type="ECO:0000256" key="2">
    <source>
        <dbReference type="ARBA" id="ARBA00023002"/>
    </source>
</evidence>
<dbReference type="OrthoDB" id="48317at2759"/>
<organism evidence="4 5">
    <name type="scientific">Bifiguratus adelaidae</name>
    <dbReference type="NCBI Taxonomy" id="1938954"/>
    <lineage>
        <taxon>Eukaryota</taxon>
        <taxon>Fungi</taxon>
        <taxon>Fungi incertae sedis</taxon>
        <taxon>Mucoromycota</taxon>
        <taxon>Mucoromycotina</taxon>
        <taxon>Endogonomycetes</taxon>
        <taxon>Endogonales</taxon>
        <taxon>Endogonales incertae sedis</taxon>
        <taxon>Bifiguratus</taxon>
    </lineage>
</organism>
<dbReference type="Proteomes" id="UP000242875">
    <property type="component" value="Unassembled WGS sequence"/>
</dbReference>
<name>A0A261Y302_9FUNG</name>
<proteinExistence type="predicted"/>
<gene>
    <name evidence="4" type="ORF">BZG36_01757</name>
</gene>
<dbReference type="InterPro" id="IPR020843">
    <property type="entry name" value="ER"/>
</dbReference>